<evidence type="ECO:0000313" key="2">
    <source>
        <dbReference type="EMBL" id="KIW44086.1"/>
    </source>
</evidence>
<dbReference type="VEuPathDB" id="FungiDB:PV06_05126"/>
<sequence>MSFLSRSLTPLRASGKALRPQSVAALHTSSARQGLNEENIHRDDRDKEIDHHKADSVEKAKTGRGEWKPELGSNSEQNVRGDKHNMTMEQMQKLGQEKANEGKNPAGSDSSKGSKV</sequence>
<reference evidence="2 3" key="1">
    <citation type="submission" date="2015-01" db="EMBL/GenBank/DDBJ databases">
        <title>The Genome Sequence of Exophiala oligosperma CBS72588.</title>
        <authorList>
            <consortium name="The Broad Institute Genomics Platform"/>
            <person name="Cuomo C."/>
            <person name="de Hoog S."/>
            <person name="Gorbushina A."/>
            <person name="Stielow B."/>
            <person name="Teixiera M."/>
            <person name="Abouelleil A."/>
            <person name="Chapman S.B."/>
            <person name="Priest M."/>
            <person name="Young S.K."/>
            <person name="Wortman J."/>
            <person name="Nusbaum C."/>
            <person name="Birren B."/>
        </authorList>
    </citation>
    <scope>NUCLEOTIDE SEQUENCE [LARGE SCALE GENOMIC DNA]</scope>
    <source>
        <strain evidence="2 3">CBS 72588</strain>
    </source>
</reference>
<keyword evidence="3" id="KW-1185">Reference proteome</keyword>
<gene>
    <name evidence="2" type="ORF">PV06_05126</name>
</gene>
<name>A0A0D2AWC2_9EURO</name>
<feature type="region of interest" description="Disordered" evidence="1">
    <location>
        <begin position="1"/>
        <end position="116"/>
    </location>
</feature>
<dbReference type="OrthoDB" id="529205at2759"/>
<feature type="compositionally biased region" description="Basic and acidic residues" evidence="1">
    <location>
        <begin position="38"/>
        <end position="69"/>
    </location>
</feature>
<dbReference type="AlphaFoldDB" id="A0A0D2AWC2"/>
<dbReference type="EMBL" id="KN847335">
    <property type="protein sequence ID" value="KIW44086.1"/>
    <property type="molecule type" value="Genomic_DNA"/>
</dbReference>
<dbReference type="HOGENOM" id="CLU_121514_0_0_1"/>
<protein>
    <submittedName>
        <fullName evidence="2">Uncharacterized protein</fullName>
    </submittedName>
</protein>
<feature type="compositionally biased region" description="Polar residues" evidence="1">
    <location>
        <begin position="107"/>
        <end position="116"/>
    </location>
</feature>
<accession>A0A0D2AWC2</accession>
<dbReference type="GeneID" id="27357200"/>
<proteinExistence type="predicted"/>
<organism evidence="2 3">
    <name type="scientific">Exophiala oligosperma</name>
    <dbReference type="NCBI Taxonomy" id="215243"/>
    <lineage>
        <taxon>Eukaryota</taxon>
        <taxon>Fungi</taxon>
        <taxon>Dikarya</taxon>
        <taxon>Ascomycota</taxon>
        <taxon>Pezizomycotina</taxon>
        <taxon>Eurotiomycetes</taxon>
        <taxon>Chaetothyriomycetidae</taxon>
        <taxon>Chaetothyriales</taxon>
        <taxon>Herpotrichiellaceae</taxon>
        <taxon>Exophiala</taxon>
    </lineage>
</organism>
<evidence type="ECO:0000313" key="3">
    <source>
        <dbReference type="Proteomes" id="UP000053342"/>
    </source>
</evidence>
<dbReference type="Proteomes" id="UP000053342">
    <property type="component" value="Unassembled WGS sequence"/>
</dbReference>
<evidence type="ECO:0000256" key="1">
    <source>
        <dbReference type="SAM" id="MobiDB-lite"/>
    </source>
</evidence>
<dbReference type="RefSeq" id="XP_016264302.1">
    <property type="nucleotide sequence ID" value="XM_016406096.1"/>
</dbReference>